<evidence type="ECO:0000313" key="2">
    <source>
        <dbReference type="EMBL" id="NDL61014.1"/>
    </source>
</evidence>
<keyword evidence="1" id="KW-0812">Transmembrane</keyword>
<protein>
    <recommendedName>
        <fullName evidence="4">PH domain-containing protein</fullName>
    </recommendedName>
</protein>
<accession>A0A7K3MCP0</accession>
<evidence type="ECO:0000256" key="1">
    <source>
        <dbReference type="SAM" id="Phobius"/>
    </source>
</evidence>
<name>A0A7K3MCP0_9ACTN</name>
<feature type="transmembrane region" description="Helical" evidence="1">
    <location>
        <begin position="12"/>
        <end position="36"/>
    </location>
</feature>
<evidence type="ECO:0008006" key="4">
    <source>
        <dbReference type="Google" id="ProtNLM"/>
    </source>
</evidence>
<feature type="transmembrane region" description="Helical" evidence="1">
    <location>
        <begin position="42"/>
        <end position="67"/>
    </location>
</feature>
<keyword evidence="3" id="KW-1185">Reference proteome</keyword>
<keyword evidence="1" id="KW-1133">Transmembrane helix</keyword>
<gene>
    <name evidence="2" type="ORF">F7O44_28480</name>
</gene>
<dbReference type="EMBL" id="WLZY01000016">
    <property type="protein sequence ID" value="NDL61014.1"/>
    <property type="molecule type" value="Genomic_DNA"/>
</dbReference>
<keyword evidence="1" id="KW-0472">Membrane</keyword>
<sequence length="164" mass="16844">MSRIVYRAPLALGVRGIGIGAIGLGVALVGAVLTLAAGPSGVLAVLVWTVLAVCAVAAGTVLATGVLRATGLRTRLVLDDDGFLNATGPGAGVRRVAWRDVRKVQSDGAVVSVDLAGSKQSVIRTSMLDVEPRVLARELRSRLNRDRGYKPLGTAAVEDPPSAP</sequence>
<reference evidence="2 3" key="1">
    <citation type="submission" date="2019-11" db="EMBL/GenBank/DDBJ databases">
        <authorList>
            <person name="Li X.-J."/>
            <person name="Feng X.-M."/>
        </authorList>
    </citation>
    <scope>NUCLEOTIDE SEQUENCE [LARGE SCALE GENOMIC DNA]</scope>
    <source>
        <strain evidence="2 3">XMNu-373</strain>
    </source>
</reference>
<organism evidence="2 3">
    <name type="scientific">Phytoactinopolyspora mesophila</name>
    <dbReference type="NCBI Taxonomy" id="2650750"/>
    <lineage>
        <taxon>Bacteria</taxon>
        <taxon>Bacillati</taxon>
        <taxon>Actinomycetota</taxon>
        <taxon>Actinomycetes</taxon>
        <taxon>Jiangellales</taxon>
        <taxon>Jiangellaceae</taxon>
        <taxon>Phytoactinopolyspora</taxon>
    </lineage>
</organism>
<evidence type="ECO:0000313" key="3">
    <source>
        <dbReference type="Proteomes" id="UP000460435"/>
    </source>
</evidence>
<comment type="caution">
    <text evidence="2">The sequence shown here is derived from an EMBL/GenBank/DDBJ whole genome shotgun (WGS) entry which is preliminary data.</text>
</comment>
<dbReference type="RefSeq" id="WP_162453730.1">
    <property type="nucleotide sequence ID" value="NZ_WLZY01000016.1"/>
</dbReference>
<dbReference type="AlphaFoldDB" id="A0A7K3MCP0"/>
<dbReference type="Proteomes" id="UP000460435">
    <property type="component" value="Unassembled WGS sequence"/>
</dbReference>
<proteinExistence type="predicted"/>